<gene>
    <name evidence="5" type="ORF">SAMN05660750_00969</name>
</gene>
<dbReference type="OrthoDB" id="7904253at2"/>
<dbReference type="EMBL" id="FUYX01000002">
    <property type="protein sequence ID" value="SKB49532.1"/>
    <property type="molecule type" value="Genomic_DNA"/>
</dbReference>
<dbReference type="InterPro" id="IPR018062">
    <property type="entry name" value="HTH_AraC-typ_CS"/>
</dbReference>
<sequence length="331" mass="37205">MPAFSHGGMRKDVSVFSVAHFNTASFQPKDQFGAWRSLHRDTIELLPTDELAAGFAAEFSSWRLGDLVLTHVSYTGAPGRRWRHRPKSYLDHWCVVLARTVAADGRPREELSFRSLALPYEGRAQDSEVITLYLPRDQRPADEQRFDCVHGLEVSQDFAPLLIGYMDGLVRRLPHVTPGHAASLEMPTRALVAACIIPQPVYQEAARSPLGSVLVDRARVVVRQNMASPDFGPDRLARLLAVSRSKLYRLFENSGGVAHFINRERLHEAHRRLNCERETLSIHAIGNEVGFIDHSTFSRAFRREFGCSPTEARERGLARSFADEWGEPPPG</sequence>
<name>A0A1T5BQB0_9HYPH</name>
<evidence type="ECO:0000256" key="2">
    <source>
        <dbReference type="ARBA" id="ARBA00023125"/>
    </source>
</evidence>
<reference evidence="5 6" key="1">
    <citation type="submission" date="2017-02" db="EMBL/GenBank/DDBJ databases">
        <authorList>
            <person name="Peterson S.W."/>
        </authorList>
    </citation>
    <scope>NUCLEOTIDE SEQUENCE [LARGE SCALE GENOMIC DNA]</scope>
    <source>
        <strain evidence="5 6">DSM 9653</strain>
    </source>
</reference>
<dbReference type="GO" id="GO:0043565">
    <property type="term" value="F:sequence-specific DNA binding"/>
    <property type="evidence" value="ECO:0007669"/>
    <property type="project" value="InterPro"/>
</dbReference>
<dbReference type="Proteomes" id="UP000190130">
    <property type="component" value="Unassembled WGS sequence"/>
</dbReference>
<evidence type="ECO:0000313" key="6">
    <source>
        <dbReference type="Proteomes" id="UP000190130"/>
    </source>
</evidence>
<dbReference type="InterPro" id="IPR009057">
    <property type="entry name" value="Homeodomain-like_sf"/>
</dbReference>
<accession>A0A1T5BQB0</accession>
<dbReference type="PANTHER" id="PTHR46796">
    <property type="entry name" value="HTH-TYPE TRANSCRIPTIONAL ACTIVATOR RHAS-RELATED"/>
    <property type="match status" value="1"/>
</dbReference>
<evidence type="ECO:0000313" key="5">
    <source>
        <dbReference type="EMBL" id="SKB49532.1"/>
    </source>
</evidence>
<dbReference type="SUPFAM" id="SSF46689">
    <property type="entry name" value="Homeodomain-like"/>
    <property type="match status" value="1"/>
</dbReference>
<dbReference type="RefSeq" id="WP_079591157.1">
    <property type="nucleotide sequence ID" value="NZ_FUYX01000002.1"/>
</dbReference>
<dbReference type="GO" id="GO:0003700">
    <property type="term" value="F:DNA-binding transcription factor activity"/>
    <property type="evidence" value="ECO:0007669"/>
    <property type="project" value="InterPro"/>
</dbReference>
<feature type="domain" description="HTH araC/xylS-type" evidence="4">
    <location>
        <begin position="216"/>
        <end position="315"/>
    </location>
</feature>
<dbReference type="InterPro" id="IPR050204">
    <property type="entry name" value="AraC_XylS_family_regulators"/>
</dbReference>
<dbReference type="SMART" id="SM00342">
    <property type="entry name" value="HTH_ARAC"/>
    <property type="match status" value="1"/>
</dbReference>
<keyword evidence="2 5" id="KW-0238">DNA-binding</keyword>
<evidence type="ECO:0000259" key="4">
    <source>
        <dbReference type="PROSITE" id="PS01124"/>
    </source>
</evidence>
<dbReference type="PROSITE" id="PS00041">
    <property type="entry name" value="HTH_ARAC_FAMILY_1"/>
    <property type="match status" value="1"/>
</dbReference>
<proteinExistence type="predicted"/>
<dbReference type="PANTHER" id="PTHR46796:SF6">
    <property type="entry name" value="ARAC SUBFAMILY"/>
    <property type="match status" value="1"/>
</dbReference>
<evidence type="ECO:0000256" key="3">
    <source>
        <dbReference type="ARBA" id="ARBA00023163"/>
    </source>
</evidence>
<dbReference type="AlphaFoldDB" id="A0A1T5BQB0"/>
<dbReference type="PROSITE" id="PS01124">
    <property type="entry name" value="HTH_ARAC_FAMILY_2"/>
    <property type="match status" value="1"/>
</dbReference>
<keyword evidence="1" id="KW-0805">Transcription regulation</keyword>
<dbReference type="Pfam" id="PF12833">
    <property type="entry name" value="HTH_18"/>
    <property type="match status" value="1"/>
</dbReference>
<dbReference type="Gene3D" id="1.10.10.60">
    <property type="entry name" value="Homeodomain-like"/>
    <property type="match status" value="1"/>
</dbReference>
<keyword evidence="3" id="KW-0804">Transcription</keyword>
<organism evidence="5 6">
    <name type="scientific">Bosea thiooxidans</name>
    <dbReference type="NCBI Taxonomy" id="53254"/>
    <lineage>
        <taxon>Bacteria</taxon>
        <taxon>Pseudomonadati</taxon>
        <taxon>Pseudomonadota</taxon>
        <taxon>Alphaproteobacteria</taxon>
        <taxon>Hyphomicrobiales</taxon>
        <taxon>Boseaceae</taxon>
        <taxon>Bosea</taxon>
    </lineage>
</organism>
<dbReference type="InterPro" id="IPR018060">
    <property type="entry name" value="HTH_AraC"/>
</dbReference>
<evidence type="ECO:0000256" key="1">
    <source>
        <dbReference type="ARBA" id="ARBA00023015"/>
    </source>
</evidence>
<protein>
    <submittedName>
        <fullName evidence="5">AraC-type DNA-binding protein</fullName>
    </submittedName>
</protein>